<comment type="caution">
    <text evidence="6">The sequence shown here is derived from an EMBL/GenBank/DDBJ whole genome shotgun (WGS) entry which is preliminary data.</text>
</comment>
<accession>A0A6N2BCW3</accession>
<evidence type="ECO:0000313" key="6">
    <source>
        <dbReference type="EMBL" id="TMW92526.1"/>
    </source>
</evidence>
<evidence type="ECO:0000256" key="3">
    <source>
        <dbReference type="ARBA" id="ARBA00022833"/>
    </source>
</evidence>
<dbReference type="SMART" id="SM00575">
    <property type="entry name" value="ZnF_PMZ"/>
    <property type="match status" value="1"/>
</dbReference>
<keyword evidence="2 4" id="KW-0863">Zinc-finger</keyword>
<feature type="non-terminal residue" evidence="6">
    <location>
        <position position="117"/>
    </location>
</feature>
<keyword evidence="1" id="KW-0479">Metal-binding</keyword>
<evidence type="ECO:0000256" key="2">
    <source>
        <dbReference type="ARBA" id="ARBA00022771"/>
    </source>
</evidence>
<evidence type="ECO:0000256" key="4">
    <source>
        <dbReference type="PROSITE-ProRule" id="PRU00325"/>
    </source>
</evidence>
<sequence length="117" mass="13564">MFDVEREFPIVALFDEINRRFVLLFNQRRMELVHSANRFVPLIVKDISEHVNADNKLLAHQIANYKFSITGHGDVTTVDLLRRTCTCRILYLDKIPCPHAMVAIRSQHGDDFGNQIL</sequence>
<keyword evidence="3" id="KW-0862">Zinc</keyword>
<dbReference type="Pfam" id="PF04434">
    <property type="entry name" value="SWIM"/>
    <property type="match status" value="1"/>
</dbReference>
<evidence type="ECO:0000256" key="1">
    <source>
        <dbReference type="ARBA" id="ARBA00022723"/>
    </source>
</evidence>
<gene>
    <name evidence="6" type="ORF">EJD97_012900</name>
</gene>
<evidence type="ECO:0000259" key="5">
    <source>
        <dbReference type="PROSITE" id="PS50966"/>
    </source>
</evidence>
<proteinExistence type="predicted"/>
<dbReference type="EMBL" id="RXGB01003296">
    <property type="protein sequence ID" value="TMW92526.1"/>
    <property type="molecule type" value="Genomic_DNA"/>
</dbReference>
<protein>
    <recommendedName>
        <fullName evidence="5">SWIM-type domain-containing protein</fullName>
    </recommendedName>
</protein>
<dbReference type="InterPro" id="IPR006564">
    <property type="entry name" value="Znf_PMZ"/>
</dbReference>
<dbReference type="PROSITE" id="PS50966">
    <property type="entry name" value="ZF_SWIM"/>
    <property type="match status" value="1"/>
</dbReference>
<dbReference type="AlphaFoldDB" id="A0A6N2BCW3"/>
<name>A0A6N2BCW3_SOLCI</name>
<dbReference type="InterPro" id="IPR007527">
    <property type="entry name" value="Znf_SWIM"/>
</dbReference>
<dbReference type="GO" id="GO:0008270">
    <property type="term" value="F:zinc ion binding"/>
    <property type="evidence" value="ECO:0007669"/>
    <property type="project" value="UniProtKB-KW"/>
</dbReference>
<reference evidence="6" key="1">
    <citation type="submission" date="2019-05" db="EMBL/GenBank/DDBJ databases">
        <title>The de novo reference genome and transcriptome assemblies of the wild tomato species Solanum chilense.</title>
        <authorList>
            <person name="Stam R."/>
            <person name="Nosenko T."/>
            <person name="Hoerger A.C."/>
            <person name="Stephan W."/>
            <person name="Seidel M.A."/>
            <person name="Kuhn J.M.M."/>
            <person name="Haberer G."/>
            <person name="Tellier A."/>
        </authorList>
    </citation>
    <scope>NUCLEOTIDE SEQUENCE</scope>
    <source>
        <tissue evidence="6">Mature leaves</tissue>
    </source>
</reference>
<organism evidence="6">
    <name type="scientific">Solanum chilense</name>
    <name type="common">Tomato</name>
    <name type="synonym">Lycopersicon chilense</name>
    <dbReference type="NCBI Taxonomy" id="4083"/>
    <lineage>
        <taxon>Eukaryota</taxon>
        <taxon>Viridiplantae</taxon>
        <taxon>Streptophyta</taxon>
        <taxon>Embryophyta</taxon>
        <taxon>Tracheophyta</taxon>
        <taxon>Spermatophyta</taxon>
        <taxon>Magnoliopsida</taxon>
        <taxon>eudicotyledons</taxon>
        <taxon>Gunneridae</taxon>
        <taxon>Pentapetalae</taxon>
        <taxon>asterids</taxon>
        <taxon>lamiids</taxon>
        <taxon>Solanales</taxon>
        <taxon>Solanaceae</taxon>
        <taxon>Solanoideae</taxon>
        <taxon>Solaneae</taxon>
        <taxon>Solanum</taxon>
        <taxon>Solanum subgen. Lycopersicon</taxon>
    </lineage>
</organism>
<feature type="domain" description="SWIM-type" evidence="5">
    <location>
        <begin position="76"/>
        <end position="108"/>
    </location>
</feature>